<evidence type="ECO:0000256" key="13">
    <source>
        <dbReference type="SAM" id="Phobius"/>
    </source>
</evidence>
<proteinExistence type="inferred from homology"/>
<evidence type="ECO:0000313" key="17">
    <source>
        <dbReference type="Proteomes" id="UP001321526"/>
    </source>
</evidence>
<evidence type="ECO:0000256" key="2">
    <source>
        <dbReference type="ARBA" id="ARBA00022475"/>
    </source>
</evidence>
<dbReference type="EMBL" id="CP035631">
    <property type="protein sequence ID" value="WFF42102.1"/>
    <property type="molecule type" value="Genomic_DNA"/>
</dbReference>
<feature type="domain" description="HAMP" evidence="15">
    <location>
        <begin position="222"/>
        <end position="274"/>
    </location>
</feature>
<feature type="transmembrane region" description="Helical" evidence="13">
    <location>
        <begin position="38"/>
        <end position="57"/>
    </location>
</feature>
<keyword evidence="9 11" id="KW-0807">Transducer</keyword>
<evidence type="ECO:0000256" key="8">
    <source>
        <dbReference type="ARBA" id="ARBA00023136"/>
    </source>
</evidence>
<evidence type="ECO:0000256" key="10">
    <source>
        <dbReference type="ARBA" id="ARBA00029447"/>
    </source>
</evidence>
<evidence type="ECO:0000256" key="12">
    <source>
        <dbReference type="SAM" id="MobiDB-lite"/>
    </source>
</evidence>
<dbReference type="InterPro" id="IPR003660">
    <property type="entry name" value="HAMP_dom"/>
</dbReference>
<dbReference type="SUPFAM" id="SSF58104">
    <property type="entry name" value="Methyl-accepting chemotaxis protein (MCP) signaling domain"/>
    <property type="match status" value="1"/>
</dbReference>
<evidence type="ECO:0000256" key="6">
    <source>
        <dbReference type="ARBA" id="ARBA00022692"/>
    </source>
</evidence>
<dbReference type="Pfam" id="PF00672">
    <property type="entry name" value="HAMP"/>
    <property type="match status" value="1"/>
</dbReference>
<keyword evidence="17" id="KW-1185">Reference proteome</keyword>
<dbReference type="InterPro" id="IPR051310">
    <property type="entry name" value="MCP_chemotaxis"/>
</dbReference>
<dbReference type="SMART" id="SM00304">
    <property type="entry name" value="HAMP"/>
    <property type="match status" value="1"/>
</dbReference>
<feature type="domain" description="Methyl-accepting transducer" evidence="14">
    <location>
        <begin position="279"/>
        <end position="508"/>
    </location>
</feature>
<evidence type="ECO:0000256" key="1">
    <source>
        <dbReference type="ARBA" id="ARBA00004429"/>
    </source>
</evidence>
<dbReference type="CDD" id="cd06225">
    <property type="entry name" value="HAMP"/>
    <property type="match status" value="1"/>
</dbReference>
<evidence type="ECO:0000313" key="16">
    <source>
        <dbReference type="EMBL" id="WFF42102.1"/>
    </source>
</evidence>
<keyword evidence="5" id="KW-0997">Cell inner membrane</keyword>
<gene>
    <name evidence="16" type="ORF">EVC62_11630</name>
</gene>
<dbReference type="SMART" id="SM00283">
    <property type="entry name" value="MA"/>
    <property type="match status" value="1"/>
</dbReference>
<comment type="subcellular location">
    <subcellularLocation>
        <location evidence="1">Cell inner membrane</location>
        <topology evidence="1">Multi-pass membrane protein</topology>
    </subcellularLocation>
</comment>
<organism evidence="16 17">
    <name type="scientific">Salinicola endophyticus</name>
    <dbReference type="NCBI Taxonomy" id="1949083"/>
    <lineage>
        <taxon>Bacteria</taxon>
        <taxon>Pseudomonadati</taxon>
        <taxon>Pseudomonadota</taxon>
        <taxon>Gammaproteobacteria</taxon>
        <taxon>Oceanospirillales</taxon>
        <taxon>Halomonadaceae</taxon>
        <taxon>Salinicola</taxon>
    </lineage>
</organism>
<evidence type="ECO:0000256" key="5">
    <source>
        <dbReference type="ARBA" id="ARBA00022519"/>
    </source>
</evidence>
<dbReference type="InterPro" id="IPR004090">
    <property type="entry name" value="Chemotax_Me-accpt_rcpt"/>
</dbReference>
<dbReference type="Pfam" id="PF02203">
    <property type="entry name" value="TarH"/>
    <property type="match status" value="1"/>
</dbReference>
<evidence type="ECO:0000256" key="7">
    <source>
        <dbReference type="ARBA" id="ARBA00022989"/>
    </source>
</evidence>
<dbReference type="PANTHER" id="PTHR43531:SF14">
    <property type="entry name" value="METHYL-ACCEPTING CHEMOTAXIS PROTEIN I-RELATED"/>
    <property type="match status" value="1"/>
</dbReference>
<keyword evidence="8 13" id="KW-0472">Membrane</keyword>
<name>A0ABY8FHT3_9GAMM</name>
<keyword evidence="6 13" id="KW-0812">Transmembrane</keyword>
<dbReference type="CDD" id="cd11386">
    <property type="entry name" value="MCP_signal"/>
    <property type="match status" value="1"/>
</dbReference>
<accession>A0ABY8FHT3</accession>
<keyword evidence="2" id="KW-1003">Cell membrane</keyword>
<dbReference type="Gene3D" id="1.10.287.950">
    <property type="entry name" value="Methyl-accepting chemotaxis protein"/>
    <property type="match status" value="1"/>
</dbReference>
<protein>
    <submittedName>
        <fullName evidence="16">HAMP domain-containing protein</fullName>
    </submittedName>
</protein>
<keyword evidence="3" id="KW-0488">Methylation</keyword>
<dbReference type="PANTHER" id="PTHR43531">
    <property type="entry name" value="PROTEIN ICFG"/>
    <property type="match status" value="1"/>
</dbReference>
<dbReference type="InterPro" id="IPR004089">
    <property type="entry name" value="MCPsignal_dom"/>
</dbReference>
<reference evidence="16 17" key="1">
    <citation type="submission" date="2019-01" db="EMBL/GenBank/DDBJ databases">
        <title>Genome sequence of Salinicola endophyticus REST5.</title>
        <authorList>
            <person name="Nascimento F.X."/>
        </authorList>
    </citation>
    <scope>NUCLEOTIDE SEQUENCE [LARGE SCALE GENOMIC DNA]</scope>
    <source>
        <strain evidence="16 17">REST5</strain>
    </source>
</reference>
<dbReference type="Gene3D" id="6.10.340.10">
    <property type="match status" value="1"/>
</dbReference>
<keyword evidence="4" id="KW-0145">Chemotaxis</keyword>
<evidence type="ECO:0000259" key="14">
    <source>
        <dbReference type="PROSITE" id="PS50111"/>
    </source>
</evidence>
<evidence type="ECO:0000256" key="3">
    <source>
        <dbReference type="ARBA" id="ARBA00022481"/>
    </source>
</evidence>
<keyword evidence="7 13" id="KW-1133">Transmembrane helix</keyword>
<dbReference type="Proteomes" id="UP001321526">
    <property type="component" value="Chromosome"/>
</dbReference>
<feature type="compositionally biased region" description="Low complexity" evidence="12">
    <location>
        <begin position="539"/>
        <end position="553"/>
    </location>
</feature>
<dbReference type="PROSITE" id="PS50111">
    <property type="entry name" value="CHEMOTAXIS_TRANSDUC_2"/>
    <property type="match status" value="1"/>
</dbReference>
<comment type="similarity">
    <text evidence="10">Belongs to the methyl-accepting chemotaxis (MCP) protein family.</text>
</comment>
<dbReference type="InterPro" id="IPR003122">
    <property type="entry name" value="Tar_rcpt_lig-bd"/>
</dbReference>
<evidence type="ECO:0000256" key="9">
    <source>
        <dbReference type="ARBA" id="ARBA00023224"/>
    </source>
</evidence>
<feature type="region of interest" description="Disordered" evidence="12">
    <location>
        <begin position="538"/>
        <end position="567"/>
    </location>
</feature>
<evidence type="ECO:0000256" key="4">
    <source>
        <dbReference type="ARBA" id="ARBA00022500"/>
    </source>
</evidence>
<sequence>MVDKSCAQQLLAACCLSDYSYGETNMRSALYSVKARLFLGLGLIILLLIAIGVQGVLSNRETQQAIRSIVDNNVQAMIELSTVRTAASDNRTIVAKTNSTDLSDAQRQAFEQNRKLADEAWNRYSPTLISSEEQRQKAKIFVQQLKDLRELVNSGNASEDEIDAGYTSLYNTITQLYRLSREQTLESYQQSVKEYQRSRTIVIGVMLVALAVAVAIGWWLARGLLRPLQEATDFSTALAEGNLGVRLSNRYRDEFGRMLDAMAAMRDKLTGVIAEVANNARTVESISGELVASNENLSQRTQEQAASLQETASALEQITNTVSQNADNASQADTLASDVSTQAKQGGDVVDEAIGAMREIDTSSQQISNIIGMIDEIAFQTNLLALNASVEAARAGEQGRGFAVVAQEVRQLASRSADAAGEIKQLVSESAQRVARGSELVNRSGETLAQIVTSVAKVTDLVSEIAVASREQSTGIQQINLAVGEMDSVTQQNATLVEESTSVTASLKDQAELLAQEIRFFRGYDEGAQNATRRTVDKATAALPSSQPQAAPAKRQTSDDVAAWSSF</sequence>
<dbReference type="PROSITE" id="PS50885">
    <property type="entry name" value="HAMP"/>
    <property type="match status" value="1"/>
</dbReference>
<dbReference type="PRINTS" id="PR00260">
    <property type="entry name" value="CHEMTRNSDUCR"/>
</dbReference>
<evidence type="ECO:0000259" key="15">
    <source>
        <dbReference type="PROSITE" id="PS50885"/>
    </source>
</evidence>
<dbReference type="Pfam" id="PF00015">
    <property type="entry name" value="MCPsignal"/>
    <property type="match status" value="1"/>
</dbReference>
<feature type="transmembrane region" description="Helical" evidence="13">
    <location>
        <begin position="201"/>
        <end position="221"/>
    </location>
</feature>
<evidence type="ECO:0000256" key="11">
    <source>
        <dbReference type="PROSITE-ProRule" id="PRU00284"/>
    </source>
</evidence>